<dbReference type="SUPFAM" id="SSF51735">
    <property type="entry name" value="NAD(P)-binding Rossmann-fold domains"/>
    <property type="match status" value="1"/>
</dbReference>
<keyword evidence="2" id="KW-0560">Oxidoreductase</keyword>
<dbReference type="PANTHER" id="PTHR42760:SF133">
    <property type="entry name" value="3-OXOACYL-[ACYL-CARRIER-PROTEIN] REDUCTASE"/>
    <property type="match status" value="1"/>
</dbReference>
<dbReference type="PANTHER" id="PTHR42760">
    <property type="entry name" value="SHORT-CHAIN DEHYDROGENASES/REDUCTASES FAMILY MEMBER"/>
    <property type="match status" value="1"/>
</dbReference>
<protein>
    <submittedName>
        <fullName evidence="4">SDR family oxidoreductase</fullName>
    </submittedName>
</protein>
<comment type="similarity">
    <text evidence="1 3">Belongs to the short-chain dehydrogenases/reductases (SDR) family.</text>
</comment>
<sequence length="266" mass="27398">MRLDGKRAVVTGGISGIGRAIAEAFRAEGARVAVLDMRVDGIDAGMLGVACDISDSASVDAAFARIDSEFGGVDVLVNNAGTGQGPNDGSAELYAAVAERQAQIARGETPRVYPDQTIHMSDEGWRRVIGVNLDGAFWCARAALRLMARDGTRGSIVNIASTSAASGEGPIHYVTSKAAIVGLTRGLAREVAPRGIRVNAIHPGPTNTPIMQSVPDEAVKAMEAAVPLGRMAQPAEIAAAAVFLASDQSSYATGSTVTVNGGSYFV</sequence>
<dbReference type="InterPro" id="IPR002347">
    <property type="entry name" value="SDR_fam"/>
</dbReference>
<dbReference type="GO" id="GO:0016616">
    <property type="term" value="F:oxidoreductase activity, acting on the CH-OH group of donors, NAD or NADP as acceptor"/>
    <property type="evidence" value="ECO:0007669"/>
    <property type="project" value="TreeGrafter"/>
</dbReference>
<evidence type="ECO:0000313" key="5">
    <source>
        <dbReference type="Proteomes" id="UP001165565"/>
    </source>
</evidence>
<dbReference type="RefSeq" id="WP_265268600.1">
    <property type="nucleotide sequence ID" value="NZ_JANFAV010000004.1"/>
</dbReference>
<dbReference type="AlphaFoldDB" id="A0AA42CPZ2"/>
<dbReference type="PRINTS" id="PR00080">
    <property type="entry name" value="SDRFAMILY"/>
</dbReference>
<dbReference type="Gene3D" id="3.40.50.720">
    <property type="entry name" value="NAD(P)-binding Rossmann-like Domain"/>
    <property type="match status" value="1"/>
</dbReference>
<proteinExistence type="inferred from homology"/>
<evidence type="ECO:0000256" key="3">
    <source>
        <dbReference type="RuleBase" id="RU000363"/>
    </source>
</evidence>
<gene>
    <name evidence="4" type="ORF">NEE01_08215</name>
</gene>
<dbReference type="EMBL" id="JANFAV010000004">
    <property type="protein sequence ID" value="MCW6534769.1"/>
    <property type="molecule type" value="Genomic_DNA"/>
</dbReference>
<evidence type="ECO:0000256" key="1">
    <source>
        <dbReference type="ARBA" id="ARBA00006484"/>
    </source>
</evidence>
<dbReference type="Pfam" id="PF13561">
    <property type="entry name" value="adh_short_C2"/>
    <property type="match status" value="1"/>
</dbReference>
<reference evidence="4" key="1">
    <citation type="submission" date="2022-06" db="EMBL/GenBank/DDBJ databases">
        <title>Sphingomonas sp. nov. isolated from rhizosphere soil of tomato.</title>
        <authorList>
            <person name="Dong H."/>
            <person name="Gao R."/>
        </authorList>
    </citation>
    <scope>NUCLEOTIDE SEQUENCE</scope>
    <source>
        <strain evidence="4">MMSM24</strain>
    </source>
</reference>
<dbReference type="Proteomes" id="UP001165565">
    <property type="component" value="Unassembled WGS sequence"/>
</dbReference>
<keyword evidence="5" id="KW-1185">Reference proteome</keyword>
<evidence type="ECO:0000313" key="4">
    <source>
        <dbReference type="EMBL" id="MCW6534769.1"/>
    </source>
</evidence>
<dbReference type="Pfam" id="PF00106">
    <property type="entry name" value="adh_short"/>
    <property type="match status" value="1"/>
</dbReference>
<evidence type="ECO:0000256" key="2">
    <source>
        <dbReference type="ARBA" id="ARBA00023002"/>
    </source>
</evidence>
<comment type="caution">
    <text evidence="4">The sequence shown here is derived from an EMBL/GenBank/DDBJ whole genome shotgun (WGS) entry which is preliminary data.</text>
</comment>
<dbReference type="InterPro" id="IPR036291">
    <property type="entry name" value="NAD(P)-bd_dom_sf"/>
</dbReference>
<accession>A0AA42CPZ2</accession>
<dbReference type="PRINTS" id="PR00081">
    <property type="entry name" value="GDHRDH"/>
</dbReference>
<dbReference type="CDD" id="cd05233">
    <property type="entry name" value="SDR_c"/>
    <property type="match status" value="1"/>
</dbReference>
<name>A0AA42CPZ2_9SPHN</name>
<dbReference type="FunFam" id="3.40.50.720:FF:000173">
    <property type="entry name" value="3-oxoacyl-[acyl-carrier protein] reductase"/>
    <property type="match status" value="1"/>
</dbReference>
<organism evidence="4 5">
    <name type="scientific">Sphingomonas lycopersici</name>
    <dbReference type="NCBI Taxonomy" id="2951807"/>
    <lineage>
        <taxon>Bacteria</taxon>
        <taxon>Pseudomonadati</taxon>
        <taxon>Pseudomonadota</taxon>
        <taxon>Alphaproteobacteria</taxon>
        <taxon>Sphingomonadales</taxon>
        <taxon>Sphingomonadaceae</taxon>
        <taxon>Sphingomonas</taxon>
    </lineage>
</organism>